<accession>A0AAV2T3Y7</accession>
<dbReference type="Gene3D" id="3.30.70.240">
    <property type="match status" value="1"/>
</dbReference>
<dbReference type="GO" id="GO:0032543">
    <property type="term" value="P:mitochondrial translation"/>
    <property type="evidence" value="ECO:0007669"/>
    <property type="project" value="TreeGrafter"/>
</dbReference>
<dbReference type="InterPro" id="IPR035647">
    <property type="entry name" value="EFG_III/V"/>
</dbReference>
<dbReference type="SUPFAM" id="SSF50447">
    <property type="entry name" value="Translation proteins"/>
    <property type="match status" value="1"/>
</dbReference>
<dbReference type="AlphaFoldDB" id="A0AAV2T3Y7"/>
<dbReference type="InterPro" id="IPR031157">
    <property type="entry name" value="G_TR_CS"/>
</dbReference>
<dbReference type="Pfam" id="PF00009">
    <property type="entry name" value="GTP_EFTU"/>
    <property type="match status" value="1"/>
</dbReference>
<dbReference type="SUPFAM" id="SSF52540">
    <property type="entry name" value="P-loop containing nucleoside triphosphate hydrolases"/>
    <property type="match status" value="1"/>
</dbReference>
<evidence type="ECO:0000259" key="5">
    <source>
        <dbReference type="PROSITE" id="PS51722"/>
    </source>
</evidence>
<comment type="caution">
    <text evidence="6">The sequence shown here is derived from an EMBL/GenBank/DDBJ whole genome shotgun (WGS) entry which is preliminary data.</text>
</comment>
<dbReference type="Pfam" id="PF22042">
    <property type="entry name" value="EF-G_D2"/>
    <property type="match status" value="1"/>
</dbReference>
<evidence type="ECO:0000256" key="1">
    <source>
        <dbReference type="ARBA" id="ARBA00022741"/>
    </source>
</evidence>
<dbReference type="Pfam" id="PF14492">
    <property type="entry name" value="EFG_III"/>
    <property type="match status" value="1"/>
</dbReference>
<dbReference type="GO" id="GO:0005525">
    <property type="term" value="F:GTP binding"/>
    <property type="evidence" value="ECO:0007669"/>
    <property type="project" value="UniProtKB-KW"/>
</dbReference>
<dbReference type="FunFam" id="3.40.50.300:FF:000514">
    <property type="entry name" value="Ribosome-releasing factor 2, mitochondrial"/>
    <property type="match status" value="1"/>
</dbReference>
<dbReference type="PANTHER" id="PTHR43261:SF1">
    <property type="entry name" value="RIBOSOME-RELEASING FACTOR 2, MITOCHONDRIAL"/>
    <property type="match status" value="1"/>
</dbReference>
<gene>
    <name evidence="6" type="ORF">CDAUBV1_LOCUS3037</name>
</gene>
<proteinExistence type="predicted"/>
<keyword evidence="3" id="KW-0496">Mitochondrion</keyword>
<dbReference type="SUPFAM" id="SSF54980">
    <property type="entry name" value="EF-G C-terminal domain-like"/>
    <property type="match status" value="2"/>
</dbReference>
<dbReference type="InterPro" id="IPR035649">
    <property type="entry name" value="EFG_V"/>
</dbReference>
<keyword evidence="4" id="KW-0342">GTP-binding</keyword>
<dbReference type="GO" id="GO:0005759">
    <property type="term" value="C:mitochondrial matrix"/>
    <property type="evidence" value="ECO:0007669"/>
    <property type="project" value="UniProtKB-ARBA"/>
</dbReference>
<evidence type="ECO:0000313" key="7">
    <source>
        <dbReference type="Proteomes" id="UP001497525"/>
    </source>
</evidence>
<evidence type="ECO:0000256" key="2">
    <source>
        <dbReference type="ARBA" id="ARBA00022917"/>
    </source>
</evidence>
<dbReference type="InterPro" id="IPR000640">
    <property type="entry name" value="EFG_V-like"/>
</dbReference>
<sequence>MLYFSHRTRYIGEVDRGDTVTDYLPEERDRGITIIGAVASLNWNGCTLHLLDTPGHVDFTMEVERCLTVMDSAVVILDGTKGVQAQTQTVWHQADRYYLPRLVFVNKMDRDTASLTRSVHSLASRLKSNFRYVPIHWPIFAHDLVGPPSKSLKGAGQDVNRPRFIGLVDLVTLKLKNWSHCTSPDDQHTTHCILYDHAKPGTKEPLSASSKKAVMEARSQLLANIAEVDEEFADHFLKLDHPESCLPNELIQQAVRRATHSSRIVPVLVGSSRHNIGVQSLLDAVVDYLPDPTERPVPPVVGQILQSQRLRNLAPTSTARSESSTTDNYDIYSTLPIMLVFKICFDPHRGALSLVRIYSGSVKPGSLLYNWTRTKGNIAGEKVLAVLQLTGDQRESVSSAGRGSIVALSGLQSTSSGDVLGPPLRSAGKVRSGNTKQEEDFNDLAVGDLDDLLMSVSTECKPVVYAAIEPASLSVVRPMEKALNCLQREDPSFTARLDPETGQWTIGGMGDLHLEVIMSRLRREYKVDARMGPLLIAYKECPGVITNMEHGKRVLVGYGRACASINGRDRALLVELRVESTDERTVQVHFSRPWHGFSESGVDEPSTGGSHHRLIQFVRQACLSALEVGGPLLHSPVVGVLVNVHNVLVGQSHQIPANLEEISSWLEDDRSLSLAKLPHLVTSQPSFMALLRTATSAAIGNALEKQSEWHLMEPMMHVELRVSENEGGRGDTLSQFLGDLSARRAEILSVDEVALESGVHSHQLGGNYHVIQAIAPLAELVGYSAAVRTISSGQAELHLQLSDYRPVSAQHQERLLNRLRWSSAA</sequence>
<dbReference type="InterPro" id="IPR053905">
    <property type="entry name" value="EF-G-like_DII"/>
</dbReference>
<dbReference type="Proteomes" id="UP001497525">
    <property type="component" value="Unassembled WGS sequence"/>
</dbReference>
<dbReference type="GO" id="GO:0032790">
    <property type="term" value="P:ribosome disassembly"/>
    <property type="evidence" value="ECO:0007669"/>
    <property type="project" value="TreeGrafter"/>
</dbReference>
<dbReference type="InterPro" id="IPR009022">
    <property type="entry name" value="EFG_III"/>
</dbReference>
<keyword evidence="2" id="KW-0648">Protein biosynthesis</keyword>
<dbReference type="SMART" id="SM00838">
    <property type="entry name" value="EFG_C"/>
    <property type="match status" value="1"/>
</dbReference>
<dbReference type="GO" id="GO:0003924">
    <property type="term" value="F:GTPase activity"/>
    <property type="evidence" value="ECO:0007669"/>
    <property type="project" value="InterPro"/>
</dbReference>
<dbReference type="InterPro" id="IPR000795">
    <property type="entry name" value="T_Tr_GTP-bd_dom"/>
</dbReference>
<evidence type="ECO:0000313" key="6">
    <source>
        <dbReference type="EMBL" id="CAL5130816.1"/>
    </source>
</evidence>
<dbReference type="CDD" id="cd16262">
    <property type="entry name" value="EFG_III"/>
    <property type="match status" value="1"/>
</dbReference>
<dbReference type="NCBIfam" id="TIGR00231">
    <property type="entry name" value="small_GTP"/>
    <property type="match status" value="1"/>
</dbReference>
<dbReference type="CDD" id="cd03713">
    <property type="entry name" value="EFG_mtEFG_C"/>
    <property type="match status" value="1"/>
</dbReference>
<feature type="domain" description="Tr-type G" evidence="5">
    <location>
        <begin position="1"/>
        <end position="293"/>
    </location>
</feature>
<dbReference type="InterPro" id="IPR041095">
    <property type="entry name" value="EFG_II"/>
</dbReference>
<dbReference type="InterPro" id="IPR027417">
    <property type="entry name" value="P-loop_NTPase"/>
</dbReference>
<protein>
    <recommendedName>
        <fullName evidence="5">Tr-type G domain-containing protein</fullName>
    </recommendedName>
</protein>
<reference evidence="6" key="1">
    <citation type="submission" date="2024-06" db="EMBL/GenBank/DDBJ databases">
        <authorList>
            <person name="Liu X."/>
            <person name="Lenzi L."/>
            <person name="Haldenby T S."/>
            <person name="Uol C."/>
        </authorList>
    </citation>
    <scope>NUCLEOTIDE SEQUENCE</scope>
</reference>
<evidence type="ECO:0000256" key="3">
    <source>
        <dbReference type="ARBA" id="ARBA00023128"/>
    </source>
</evidence>
<dbReference type="PANTHER" id="PTHR43261">
    <property type="entry name" value="TRANSLATION ELONGATION FACTOR G-RELATED"/>
    <property type="match status" value="1"/>
</dbReference>
<dbReference type="InterPro" id="IPR005225">
    <property type="entry name" value="Small_GTP-bd"/>
</dbReference>
<evidence type="ECO:0000256" key="4">
    <source>
        <dbReference type="ARBA" id="ARBA00023134"/>
    </source>
</evidence>
<dbReference type="Gene3D" id="3.40.50.300">
    <property type="entry name" value="P-loop containing nucleotide triphosphate hydrolases"/>
    <property type="match status" value="1"/>
</dbReference>
<dbReference type="Pfam" id="PF00679">
    <property type="entry name" value="EFG_C"/>
    <property type="match status" value="1"/>
</dbReference>
<dbReference type="Gene3D" id="3.30.70.870">
    <property type="entry name" value="Elongation Factor G (Translational Gtpase), domain 3"/>
    <property type="match status" value="1"/>
</dbReference>
<dbReference type="EMBL" id="CAXLJL010000075">
    <property type="protein sequence ID" value="CAL5130816.1"/>
    <property type="molecule type" value="Genomic_DNA"/>
</dbReference>
<organism evidence="6 7">
    <name type="scientific">Calicophoron daubneyi</name>
    <name type="common">Rumen fluke</name>
    <name type="synonym">Paramphistomum daubneyi</name>
    <dbReference type="NCBI Taxonomy" id="300641"/>
    <lineage>
        <taxon>Eukaryota</taxon>
        <taxon>Metazoa</taxon>
        <taxon>Spiralia</taxon>
        <taxon>Lophotrochozoa</taxon>
        <taxon>Platyhelminthes</taxon>
        <taxon>Trematoda</taxon>
        <taxon>Digenea</taxon>
        <taxon>Plagiorchiida</taxon>
        <taxon>Pronocephalata</taxon>
        <taxon>Paramphistomoidea</taxon>
        <taxon>Paramphistomidae</taxon>
        <taxon>Calicophoron</taxon>
    </lineage>
</organism>
<name>A0AAV2T3Y7_CALDB</name>
<dbReference type="PROSITE" id="PS00301">
    <property type="entry name" value="G_TR_1"/>
    <property type="match status" value="1"/>
</dbReference>
<dbReference type="PROSITE" id="PS51722">
    <property type="entry name" value="G_TR_2"/>
    <property type="match status" value="1"/>
</dbReference>
<keyword evidence="1" id="KW-0547">Nucleotide-binding</keyword>
<dbReference type="InterPro" id="IPR009000">
    <property type="entry name" value="Transl_B-barrel_sf"/>
</dbReference>
<dbReference type="Gene3D" id="2.40.30.10">
    <property type="entry name" value="Translation factors"/>
    <property type="match status" value="1"/>
</dbReference>